<proteinExistence type="inferred from homology"/>
<dbReference type="PANTHER" id="PTHR43827:SF3">
    <property type="entry name" value="NADP-DEPENDENT OXIDOREDUCTASE DOMAIN-CONTAINING PROTEIN"/>
    <property type="match status" value="1"/>
</dbReference>
<evidence type="ECO:0000313" key="7">
    <source>
        <dbReference type="Proteomes" id="UP001321486"/>
    </source>
</evidence>
<name>A0ABM8GP60_9MICO</name>
<dbReference type="Pfam" id="PF00248">
    <property type="entry name" value="Aldo_ket_red"/>
    <property type="match status" value="1"/>
</dbReference>
<dbReference type="PANTHER" id="PTHR43827">
    <property type="entry name" value="2,5-DIKETO-D-GLUCONIC ACID REDUCTASE"/>
    <property type="match status" value="1"/>
</dbReference>
<comment type="similarity">
    <text evidence="1">Belongs to the aldo/keto reductase family.</text>
</comment>
<dbReference type="Gene3D" id="3.20.20.100">
    <property type="entry name" value="NADP-dependent oxidoreductase domain"/>
    <property type="match status" value="1"/>
</dbReference>
<dbReference type="InterPro" id="IPR018170">
    <property type="entry name" value="Aldo/ket_reductase_CS"/>
</dbReference>
<evidence type="ECO:0000256" key="4">
    <source>
        <dbReference type="SAM" id="MobiDB-lite"/>
    </source>
</evidence>
<dbReference type="InterPro" id="IPR023210">
    <property type="entry name" value="NADP_OxRdtase_dom"/>
</dbReference>
<protein>
    <recommendedName>
        <fullName evidence="5">NADP-dependent oxidoreductase domain-containing protein</fullName>
    </recommendedName>
</protein>
<evidence type="ECO:0000256" key="1">
    <source>
        <dbReference type="ARBA" id="ARBA00007905"/>
    </source>
</evidence>
<dbReference type="InterPro" id="IPR036812">
    <property type="entry name" value="NAD(P)_OxRdtase_dom_sf"/>
</dbReference>
<dbReference type="CDD" id="cd19071">
    <property type="entry name" value="AKR_AKR1-5-like"/>
    <property type="match status" value="1"/>
</dbReference>
<reference evidence="7" key="1">
    <citation type="journal article" date="2019" name="Int. J. Syst. Evol. Microbiol.">
        <title>The Global Catalogue of Microorganisms (GCM) 10K type strain sequencing project: providing services to taxonomists for standard genome sequencing and annotation.</title>
        <authorList>
            <consortium name="The Broad Institute Genomics Platform"/>
            <consortium name="The Broad Institute Genome Sequencing Center for Infectious Disease"/>
            <person name="Wu L."/>
            <person name="Ma J."/>
        </authorList>
    </citation>
    <scope>NUCLEOTIDE SEQUENCE [LARGE SCALE GENOMIC DNA]</scope>
    <source>
        <strain evidence="7">NBRC 108728</strain>
    </source>
</reference>
<sequence length="220" mass="23689">MSASADPDTDGIRIADGVVVPRVGFGVFQIPPDDAQAAVEAALEVGYRHIDTAAAYNNESGVGAGIRASGVPRDEIFVTTKLRNGDQGPDSTRRAVERSRTTLGIDRIDLYLIHWPSPARDLYRQSWAELESAVNDGEVRAIGVSNFLAEHLERLLQGCSIPPALNQLEIHPTYQQRALLEFCDSHGIAVEAYSPSGRAPTSGRPSSSTSPGGSVRARRR</sequence>
<evidence type="ECO:0000259" key="5">
    <source>
        <dbReference type="Pfam" id="PF00248"/>
    </source>
</evidence>
<feature type="domain" description="NADP-dependent oxidoreductase" evidence="5">
    <location>
        <begin position="29"/>
        <end position="197"/>
    </location>
</feature>
<gene>
    <name evidence="6" type="ORF">GCM10025867_24850</name>
</gene>
<dbReference type="Proteomes" id="UP001321486">
    <property type="component" value="Chromosome"/>
</dbReference>
<evidence type="ECO:0000313" key="6">
    <source>
        <dbReference type="EMBL" id="BDZ50244.1"/>
    </source>
</evidence>
<organism evidence="6 7">
    <name type="scientific">Frondihabitans sucicola</name>
    <dbReference type="NCBI Taxonomy" id="1268041"/>
    <lineage>
        <taxon>Bacteria</taxon>
        <taxon>Bacillati</taxon>
        <taxon>Actinomycetota</taxon>
        <taxon>Actinomycetes</taxon>
        <taxon>Micrococcales</taxon>
        <taxon>Microbacteriaceae</taxon>
        <taxon>Frondihabitans</taxon>
    </lineage>
</organism>
<accession>A0ABM8GP60</accession>
<keyword evidence="2" id="KW-0521">NADP</keyword>
<dbReference type="PROSITE" id="PS00798">
    <property type="entry name" value="ALDOKETO_REDUCTASE_1"/>
    <property type="match status" value="1"/>
</dbReference>
<keyword evidence="3" id="KW-0560">Oxidoreductase</keyword>
<dbReference type="InterPro" id="IPR020471">
    <property type="entry name" value="AKR"/>
</dbReference>
<evidence type="ECO:0000256" key="3">
    <source>
        <dbReference type="ARBA" id="ARBA00023002"/>
    </source>
</evidence>
<keyword evidence="7" id="KW-1185">Reference proteome</keyword>
<dbReference type="EMBL" id="AP027732">
    <property type="protein sequence ID" value="BDZ50244.1"/>
    <property type="molecule type" value="Genomic_DNA"/>
</dbReference>
<dbReference type="SUPFAM" id="SSF51430">
    <property type="entry name" value="NAD(P)-linked oxidoreductase"/>
    <property type="match status" value="1"/>
</dbReference>
<feature type="compositionally biased region" description="Low complexity" evidence="4">
    <location>
        <begin position="194"/>
        <end position="214"/>
    </location>
</feature>
<dbReference type="PROSITE" id="PS00062">
    <property type="entry name" value="ALDOKETO_REDUCTASE_2"/>
    <property type="match status" value="1"/>
</dbReference>
<feature type="region of interest" description="Disordered" evidence="4">
    <location>
        <begin position="194"/>
        <end position="220"/>
    </location>
</feature>
<dbReference type="PRINTS" id="PR00069">
    <property type="entry name" value="ALDKETRDTASE"/>
</dbReference>
<evidence type="ECO:0000256" key="2">
    <source>
        <dbReference type="ARBA" id="ARBA00022857"/>
    </source>
</evidence>